<name>A0A2M8S3C6_9PAST</name>
<dbReference type="Proteomes" id="UP000229329">
    <property type="component" value="Unassembled WGS sequence"/>
</dbReference>
<keyword evidence="3" id="KW-1185">Reference proteome</keyword>
<dbReference type="InterPro" id="IPR001387">
    <property type="entry name" value="Cro/C1-type_HTH"/>
</dbReference>
<dbReference type="EMBL" id="PHHA01000008">
    <property type="protein sequence ID" value="PJG85662.1"/>
    <property type="molecule type" value="Genomic_DNA"/>
</dbReference>
<evidence type="ECO:0000313" key="3">
    <source>
        <dbReference type="Proteomes" id="UP000229329"/>
    </source>
</evidence>
<dbReference type="SUPFAM" id="SSF47413">
    <property type="entry name" value="lambda repressor-like DNA-binding domains"/>
    <property type="match status" value="1"/>
</dbReference>
<reference evidence="2 3" key="1">
    <citation type="submission" date="2017-11" db="EMBL/GenBank/DDBJ databases">
        <title>Reclassification of Bisgaard taxon 7 as Conservatibacter flavescens gen. nov., sp. nov.</title>
        <authorList>
            <person name="Christensen H."/>
        </authorList>
    </citation>
    <scope>NUCLEOTIDE SEQUENCE [LARGE SCALE GENOMIC DNA]</scope>
    <source>
        <strain evidence="2 3">7_4</strain>
    </source>
</reference>
<dbReference type="GO" id="GO:0003677">
    <property type="term" value="F:DNA binding"/>
    <property type="evidence" value="ECO:0007669"/>
    <property type="project" value="InterPro"/>
</dbReference>
<dbReference type="AlphaFoldDB" id="A0A2M8S3C6"/>
<dbReference type="SMART" id="SM00530">
    <property type="entry name" value="HTH_XRE"/>
    <property type="match status" value="1"/>
</dbReference>
<protein>
    <submittedName>
        <fullName evidence="2">Transcriptional regulator</fullName>
    </submittedName>
</protein>
<feature type="domain" description="HTH cro/C1-type" evidence="1">
    <location>
        <begin position="39"/>
        <end position="98"/>
    </location>
</feature>
<organism evidence="2 3">
    <name type="scientific">Conservatibacter flavescens</name>
    <dbReference type="NCBI Taxonomy" id="28161"/>
    <lineage>
        <taxon>Bacteria</taxon>
        <taxon>Pseudomonadati</taxon>
        <taxon>Pseudomonadota</taxon>
        <taxon>Gammaproteobacteria</taxon>
        <taxon>Pasteurellales</taxon>
        <taxon>Pasteurellaceae</taxon>
        <taxon>Conservatibacter</taxon>
    </lineage>
</organism>
<dbReference type="CDD" id="cd00093">
    <property type="entry name" value="HTH_XRE"/>
    <property type="match status" value="1"/>
</dbReference>
<dbReference type="InterPro" id="IPR010982">
    <property type="entry name" value="Lambda_DNA-bd_dom_sf"/>
</dbReference>
<evidence type="ECO:0000259" key="1">
    <source>
        <dbReference type="PROSITE" id="PS50943"/>
    </source>
</evidence>
<comment type="caution">
    <text evidence="2">The sequence shown here is derived from an EMBL/GenBank/DDBJ whole genome shotgun (WGS) entry which is preliminary data.</text>
</comment>
<proteinExistence type="predicted"/>
<dbReference type="PROSITE" id="PS50943">
    <property type="entry name" value="HTH_CROC1"/>
    <property type="match status" value="1"/>
</dbReference>
<sequence length="108" mass="12387">MRKRVSAKHLTTDVTARHQVRADILGQLFSQNITQGQALRLLRLRLLGFTQERFAQVTHISRKTLSDLENDRGNYSVDIVNQAFKPFGLKLTIAPVDLMLMKQILENK</sequence>
<dbReference type="Gene3D" id="1.10.260.40">
    <property type="entry name" value="lambda repressor-like DNA-binding domains"/>
    <property type="match status" value="1"/>
</dbReference>
<gene>
    <name evidence="2" type="ORF">CVP05_04725</name>
</gene>
<dbReference type="Pfam" id="PF01381">
    <property type="entry name" value="HTH_3"/>
    <property type="match status" value="1"/>
</dbReference>
<accession>A0A2M8S3C6</accession>
<dbReference type="RefSeq" id="WP_100288434.1">
    <property type="nucleotide sequence ID" value="NZ_PHHA01000008.1"/>
</dbReference>
<dbReference type="OrthoDB" id="6240846at2"/>
<evidence type="ECO:0000313" key="2">
    <source>
        <dbReference type="EMBL" id="PJG85662.1"/>
    </source>
</evidence>